<organism evidence="1 2">
    <name type="scientific">Pikeienuella piscinae</name>
    <dbReference type="NCBI Taxonomy" id="2748098"/>
    <lineage>
        <taxon>Bacteria</taxon>
        <taxon>Pseudomonadati</taxon>
        <taxon>Pseudomonadota</taxon>
        <taxon>Alphaproteobacteria</taxon>
        <taxon>Rhodobacterales</taxon>
        <taxon>Paracoccaceae</taxon>
        <taxon>Pikeienuella</taxon>
    </lineage>
</organism>
<proteinExistence type="predicted"/>
<protein>
    <submittedName>
        <fullName evidence="1">VPLPA-CTERM sorting domain-containing protein</fullName>
    </submittedName>
</protein>
<accession>A0A7L5C0D0</accession>
<dbReference type="RefSeq" id="WP_165098580.1">
    <property type="nucleotide sequence ID" value="NZ_CP049056.1"/>
</dbReference>
<sequence>MNYFYVSLGKVGKVATWIGGPVVVAVVVMLKMGPTMKIKFCAALAAGALLSSGAEAATLKLDGYTAGVKNVTVSASPVANTPNPAGATGFNISDQSGSLGSFVAWCLDIGHYLMGVGDTDEYDLTTDPFSNSFGLTQVARDRVQAVFDANYGTLDASDSAQATGFQMALWEAAFEDDATAMSMSDGAFIASNAASDSLASTYLANAIAHTGSSRYQMSFFEISSLDENRGRYTGQNLVTVSEVPLPAAGLLLLTALGGTAFVGRRRKS</sequence>
<dbReference type="AlphaFoldDB" id="A0A7L5C0D0"/>
<dbReference type="Proteomes" id="UP000503336">
    <property type="component" value="Chromosome"/>
</dbReference>
<dbReference type="InterPro" id="IPR022472">
    <property type="entry name" value="VPLPA-CTERM"/>
</dbReference>
<reference evidence="1 2" key="1">
    <citation type="submission" date="2020-02" db="EMBL/GenBank/DDBJ databases">
        <title>complete genome sequence of Rhodobacteraceae bacterium.</title>
        <authorList>
            <person name="Park J."/>
            <person name="Kim Y.-S."/>
            <person name="Kim K.-H."/>
        </authorList>
    </citation>
    <scope>NUCLEOTIDE SEQUENCE [LARGE SCALE GENOMIC DNA]</scope>
    <source>
        <strain evidence="1 2">RR4-56</strain>
    </source>
</reference>
<dbReference type="EMBL" id="CP049056">
    <property type="protein sequence ID" value="QIE55976.1"/>
    <property type="molecule type" value="Genomic_DNA"/>
</dbReference>
<name>A0A7L5C0D0_9RHOB</name>
<dbReference type="KEGG" id="hdh:G5B40_11235"/>
<dbReference type="NCBIfam" id="TIGR03370">
    <property type="entry name" value="VPLPA-CTERM"/>
    <property type="match status" value="1"/>
</dbReference>
<keyword evidence="2" id="KW-1185">Reference proteome</keyword>
<gene>
    <name evidence="1" type="ORF">G5B40_11235</name>
</gene>
<evidence type="ECO:0000313" key="2">
    <source>
        <dbReference type="Proteomes" id="UP000503336"/>
    </source>
</evidence>
<evidence type="ECO:0000313" key="1">
    <source>
        <dbReference type="EMBL" id="QIE55976.1"/>
    </source>
</evidence>